<name>A0A1H3UVG1_9BACI</name>
<keyword evidence="1" id="KW-0812">Transmembrane</keyword>
<keyword evidence="1" id="KW-1133">Transmembrane helix</keyword>
<dbReference type="Proteomes" id="UP000198935">
    <property type="component" value="Unassembled WGS sequence"/>
</dbReference>
<feature type="transmembrane region" description="Helical" evidence="1">
    <location>
        <begin position="68"/>
        <end position="87"/>
    </location>
</feature>
<dbReference type="NCBIfam" id="TIGR02893">
    <property type="entry name" value="spore_yabQ"/>
    <property type="match status" value="1"/>
</dbReference>
<dbReference type="InterPro" id="IPR019074">
    <property type="entry name" value="YabQ"/>
</dbReference>
<sequence length="196" mass="23471">MTLEVQFLSMLASAGTGIWLGASFDTYKRFLGSPKRFRWTFVINDVLFWILQGLIFFYVLLQVNNGDVRFYLILSLILGYSIYRALFEKLFLQLLEWLIGFCKGTYRMISRTIKVLIITPIKWLLQLVLSLSMILLTTLWNILLFLLRIALFPFRKLMQQISPVFERYFGRVKNKLLQWIRAMKKTWNKFLNKFRR</sequence>
<dbReference type="Pfam" id="PF09578">
    <property type="entry name" value="Spore_YabQ"/>
    <property type="match status" value="1"/>
</dbReference>
<proteinExistence type="predicted"/>
<evidence type="ECO:0000313" key="3">
    <source>
        <dbReference type="Proteomes" id="UP000198935"/>
    </source>
</evidence>
<keyword evidence="3" id="KW-1185">Reference proteome</keyword>
<keyword evidence="1" id="KW-0472">Membrane</keyword>
<dbReference type="OrthoDB" id="1653819at2"/>
<gene>
    <name evidence="2" type="ORF">SAMN05421736_12723</name>
</gene>
<feature type="transmembrane region" description="Helical" evidence="1">
    <location>
        <begin position="131"/>
        <end position="151"/>
    </location>
</feature>
<dbReference type="AlphaFoldDB" id="A0A1H3UVG1"/>
<reference evidence="3" key="1">
    <citation type="submission" date="2016-10" db="EMBL/GenBank/DDBJ databases">
        <authorList>
            <person name="Varghese N."/>
            <person name="Submissions S."/>
        </authorList>
    </citation>
    <scope>NUCLEOTIDE SEQUENCE [LARGE SCALE GENOMIC DNA]</scope>
    <source>
        <strain evidence="3">SP</strain>
    </source>
</reference>
<evidence type="ECO:0000256" key="1">
    <source>
        <dbReference type="SAM" id="Phobius"/>
    </source>
</evidence>
<accession>A0A1H3UVG1</accession>
<protein>
    <submittedName>
        <fullName evidence="2">Spore cortex biosynthesis protein YabQ</fullName>
    </submittedName>
</protein>
<evidence type="ECO:0000313" key="2">
    <source>
        <dbReference type="EMBL" id="SDZ66357.1"/>
    </source>
</evidence>
<dbReference type="EMBL" id="FNPI01000027">
    <property type="protein sequence ID" value="SDZ66357.1"/>
    <property type="molecule type" value="Genomic_DNA"/>
</dbReference>
<organism evidence="2 3">
    <name type="scientific">Evansella caseinilytica</name>
    <dbReference type="NCBI Taxonomy" id="1503961"/>
    <lineage>
        <taxon>Bacteria</taxon>
        <taxon>Bacillati</taxon>
        <taxon>Bacillota</taxon>
        <taxon>Bacilli</taxon>
        <taxon>Bacillales</taxon>
        <taxon>Bacillaceae</taxon>
        <taxon>Evansella</taxon>
    </lineage>
</organism>
<feature type="transmembrane region" description="Helical" evidence="1">
    <location>
        <begin position="39"/>
        <end position="62"/>
    </location>
</feature>
<dbReference type="STRING" id="1503961.SAMN05421736_12723"/>
<feature type="transmembrane region" description="Helical" evidence="1">
    <location>
        <begin position="6"/>
        <end position="27"/>
    </location>
</feature>